<reference evidence="1 2" key="1">
    <citation type="journal article" date="2013" name="Environ. Microbiol.">
        <title>Genome analysis of Chitinivibrio alkaliphilus gen. nov., sp. nov., a novel extremely haloalkaliphilic anaerobic chitinolytic bacterium from the candidate phylum Termite Group 3.</title>
        <authorList>
            <person name="Sorokin D.Y."/>
            <person name="Gumerov V.M."/>
            <person name="Rakitin A.L."/>
            <person name="Beletsky A.V."/>
            <person name="Damste J.S."/>
            <person name="Muyzer G."/>
            <person name="Mardanov A.V."/>
            <person name="Ravin N.V."/>
        </authorList>
    </citation>
    <scope>NUCLEOTIDE SEQUENCE [LARGE SCALE GENOMIC DNA]</scope>
    <source>
        <strain evidence="1 2">ACht1</strain>
    </source>
</reference>
<gene>
    <name evidence="1" type="ORF">CALK_0554</name>
</gene>
<dbReference type="STRING" id="1313304.CALK_0554"/>
<accession>U7DD36</accession>
<sequence>MHTAIIRSQRAKKDISIWRDVMTFFLQCTVEYTDLFTVRPIDIFEAVEQIYRIINTTEVRSEKTK</sequence>
<proteinExistence type="predicted"/>
<evidence type="ECO:0000313" key="1">
    <source>
        <dbReference type="EMBL" id="ERP38786.1"/>
    </source>
</evidence>
<keyword evidence="2" id="KW-1185">Reference proteome</keyword>
<protein>
    <submittedName>
        <fullName evidence="1">Uncharacterized protein</fullName>
    </submittedName>
</protein>
<comment type="caution">
    <text evidence="1">The sequence shown here is derived from an EMBL/GenBank/DDBJ whole genome shotgun (WGS) entry which is preliminary data.</text>
</comment>
<evidence type="ECO:0000313" key="2">
    <source>
        <dbReference type="Proteomes" id="UP000017148"/>
    </source>
</evidence>
<dbReference type="AlphaFoldDB" id="U7DD36"/>
<dbReference type="RefSeq" id="WP_022636085.1">
    <property type="nucleotide sequence ID" value="NZ_ASJR01000004.1"/>
</dbReference>
<dbReference type="Proteomes" id="UP000017148">
    <property type="component" value="Unassembled WGS sequence"/>
</dbReference>
<name>U7DD36_9BACT</name>
<organism evidence="1 2">
    <name type="scientific">Chitinivibrio alkaliphilus ACht1</name>
    <dbReference type="NCBI Taxonomy" id="1313304"/>
    <lineage>
        <taxon>Bacteria</taxon>
        <taxon>Pseudomonadati</taxon>
        <taxon>Fibrobacterota</taxon>
        <taxon>Chitinivibrionia</taxon>
        <taxon>Chitinivibrionales</taxon>
        <taxon>Chitinivibrionaceae</taxon>
        <taxon>Chitinivibrio</taxon>
    </lineage>
</organism>
<dbReference type="EMBL" id="ASJR01000004">
    <property type="protein sequence ID" value="ERP38786.1"/>
    <property type="molecule type" value="Genomic_DNA"/>
</dbReference>